<dbReference type="EC" id="6.1.1.15" evidence="10"/>
<comment type="similarity">
    <text evidence="10">Belongs to the class-II aminoacyl-tRNA synthetase family. ProS type 1 subfamily.</text>
</comment>
<dbReference type="HAMAP" id="MF_01569">
    <property type="entry name" value="Pro_tRNA_synth_type1"/>
    <property type="match status" value="1"/>
</dbReference>
<evidence type="ECO:0000256" key="1">
    <source>
        <dbReference type="ARBA" id="ARBA00004496"/>
    </source>
</evidence>
<dbReference type="Pfam" id="PF03129">
    <property type="entry name" value="HGTP_anticodon"/>
    <property type="match status" value="1"/>
</dbReference>
<evidence type="ECO:0000256" key="10">
    <source>
        <dbReference type="HAMAP-Rule" id="MF_01569"/>
    </source>
</evidence>
<evidence type="ECO:0000256" key="8">
    <source>
        <dbReference type="ARBA" id="ARBA00023146"/>
    </source>
</evidence>
<dbReference type="Gene3D" id="3.30.930.10">
    <property type="entry name" value="Bira Bifunctional Protein, Domain 2"/>
    <property type="match status" value="2"/>
</dbReference>
<dbReference type="EMBL" id="DYWK01000002">
    <property type="protein sequence ID" value="HJF17634.1"/>
    <property type="molecule type" value="Genomic_DNA"/>
</dbReference>
<comment type="domain">
    <text evidence="10">Consists of three domains: the N-terminal catalytic domain, the editing domain and the C-terminal anticodon-binding domain.</text>
</comment>
<dbReference type="GO" id="GO:0005524">
    <property type="term" value="F:ATP binding"/>
    <property type="evidence" value="ECO:0007669"/>
    <property type="project" value="UniProtKB-UniRule"/>
</dbReference>
<reference evidence="12" key="1">
    <citation type="journal article" date="2021" name="PeerJ">
        <title>Extensive microbial diversity within the chicken gut microbiome revealed by metagenomics and culture.</title>
        <authorList>
            <person name="Gilroy R."/>
            <person name="Ravi A."/>
            <person name="Getino M."/>
            <person name="Pursley I."/>
            <person name="Horton D.L."/>
            <person name="Alikhan N.F."/>
            <person name="Baker D."/>
            <person name="Gharbi K."/>
            <person name="Hall N."/>
            <person name="Watson M."/>
            <person name="Adriaenssens E.M."/>
            <person name="Foster-Nyarko E."/>
            <person name="Jarju S."/>
            <person name="Secka A."/>
            <person name="Antonio M."/>
            <person name="Oren A."/>
            <person name="Chaudhuri R.R."/>
            <person name="La Ragione R."/>
            <person name="Hildebrand F."/>
            <person name="Pallen M.J."/>
        </authorList>
    </citation>
    <scope>NUCLEOTIDE SEQUENCE</scope>
    <source>
        <strain evidence="12">578</strain>
    </source>
</reference>
<dbReference type="GO" id="GO:0004827">
    <property type="term" value="F:proline-tRNA ligase activity"/>
    <property type="evidence" value="ECO:0007669"/>
    <property type="project" value="UniProtKB-UniRule"/>
</dbReference>
<comment type="caution">
    <text evidence="12">The sequence shown here is derived from an EMBL/GenBank/DDBJ whole genome shotgun (WGS) entry which is preliminary data.</text>
</comment>
<dbReference type="InterPro" id="IPR004500">
    <property type="entry name" value="Pro-tRNA-synth_IIa_bac-type"/>
</dbReference>
<dbReference type="InterPro" id="IPR004154">
    <property type="entry name" value="Anticodon-bd"/>
</dbReference>
<evidence type="ECO:0000256" key="4">
    <source>
        <dbReference type="ARBA" id="ARBA00022598"/>
    </source>
</evidence>
<dbReference type="InterPro" id="IPR006195">
    <property type="entry name" value="aa-tRNA-synth_II"/>
</dbReference>
<dbReference type="SUPFAM" id="SSF55681">
    <property type="entry name" value="Class II aaRS and biotin synthetases"/>
    <property type="match status" value="1"/>
</dbReference>
<keyword evidence="4 10" id="KW-0436">Ligase</keyword>
<feature type="domain" description="Aminoacyl-transfer RNA synthetases class-II family profile" evidence="11">
    <location>
        <begin position="50"/>
        <end position="501"/>
    </location>
</feature>
<reference evidence="12" key="2">
    <citation type="submission" date="2021-09" db="EMBL/GenBank/DDBJ databases">
        <authorList>
            <person name="Gilroy R."/>
        </authorList>
    </citation>
    <scope>NUCLEOTIDE SEQUENCE</scope>
    <source>
        <strain evidence="12">578</strain>
    </source>
</reference>
<comment type="catalytic activity">
    <reaction evidence="9 10">
        <text>tRNA(Pro) + L-proline + ATP = L-prolyl-tRNA(Pro) + AMP + diphosphate</text>
        <dbReference type="Rhea" id="RHEA:14305"/>
        <dbReference type="Rhea" id="RHEA-COMP:9700"/>
        <dbReference type="Rhea" id="RHEA-COMP:9702"/>
        <dbReference type="ChEBI" id="CHEBI:30616"/>
        <dbReference type="ChEBI" id="CHEBI:33019"/>
        <dbReference type="ChEBI" id="CHEBI:60039"/>
        <dbReference type="ChEBI" id="CHEBI:78442"/>
        <dbReference type="ChEBI" id="CHEBI:78532"/>
        <dbReference type="ChEBI" id="CHEBI:456215"/>
        <dbReference type="EC" id="6.1.1.15"/>
    </reaction>
</comment>
<organism evidence="12 13">
    <name type="scientific">Aeriscardovia aeriphila</name>
    <dbReference type="NCBI Taxonomy" id="218139"/>
    <lineage>
        <taxon>Bacteria</taxon>
        <taxon>Bacillati</taxon>
        <taxon>Actinomycetota</taxon>
        <taxon>Actinomycetes</taxon>
        <taxon>Bifidobacteriales</taxon>
        <taxon>Bifidobacteriaceae</taxon>
        <taxon>Aeriscardovia</taxon>
    </lineage>
</organism>
<dbReference type="Pfam" id="PF00587">
    <property type="entry name" value="tRNA-synt_2b"/>
    <property type="match status" value="1"/>
</dbReference>
<evidence type="ECO:0000256" key="6">
    <source>
        <dbReference type="ARBA" id="ARBA00022840"/>
    </source>
</evidence>
<dbReference type="InterPro" id="IPR023717">
    <property type="entry name" value="Pro-tRNA-Synthase_IIa_type1"/>
</dbReference>
<dbReference type="Proteomes" id="UP000715651">
    <property type="component" value="Unassembled WGS sequence"/>
</dbReference>
<dbReference type="InterPro" id="IPR007214">
    <property type="entry name" value="YbaK/aa-tRNA-synth-assoc-dom"/>
</dbReference>
<dbReference type="GO" id="GO:0005829">
    <property type="term" value="C:cytosol"/>
    <property type="evidence" value="ECO:0007669"/>
    <property type="project" value="TreeGrafter"/>
</dbReference>
<keyword evidence="8 10" id="KW-0030">Aminoacyl-tRNA synthetase</keyword>
<accession>A0A921KBW0</accession>
<dbReference type="AlphaFoldDB" id="A0A921KBW0"/>
<dbReference type="GO" id="GO:0002161">
    <property type="term" value="F:aminoacyl-tRNA deacylase activity"/>
    <property type="evidence" value="ECO:0007669"/>
    <property type="project" value="InterPro"/>
</dbReference>
<dbReference type="PANTHER" id="PTHR42753:SF2">
    <property type="entry name" value="PROLINE--TRNA LIGASE"/>
    <property type="match status" value="1"/>
</dbReference>
<dbReference type="Pfam" id="PF04073">
    <property type="entry name" value="tRNA_edit"/>
    <property type="match status" value="1"/>
</dbReference>
<dbReference type="Gene3D" id="3.40.50.800">
    <property type="entry name" value="Anticodon-binding domain"/>
    <property type="match status" value="1"/>
</dbReference>
<evidence type="ECO:0000256" key="5">
    <source>
        <dbReference type="ARBA" id="ARBA00022741"/>
    </source>
</evidence>
<dbReference type="InterPro" id="IPR036621">
    <property type="entry name" value="Anticodon-bd_dom_sf"/>
</dbReference>
<dbReference type="InterPro" id="IPR050062">
    <property type="entry name" value="Pro-tRNA_synthetase"/>
</dbReference>
<keyword evidence="5 10" id="KW-0547">Nucleotide-binding</keyword>
<evidence type="ECO:0000256" key="7">
    <source>
        <dbReference type="ARBA" id="ARBA00022917"/>
    </source>
</evidence>
<dbReference type="PRINTS" id="PR01046">
    <property type="entry name" value="TRNASYNTHPRO"/>
</dbReference>
<name>A0A921KBW0_9BIFI</name>
<proteinExistence type="inferred from homology"/>
<evidence type="ECO:0000256" key="9">
    <source>
        <dbReference type="ARBA" id="ARBA00047671"/>
    </source>
</evidence>
<dbReference type="NCBIfam" id="TIGR00409">
    <property type="entry name" value="proS_fam_II"/>
    <property type="match status" value="1"/>
</dbReference>
<dbReference type="GO" id="GO:0006433">
    <property type="term" value="P:prolyl-tRNA aminoacylation"/>
    <property type="evidence" value="ECO:0007669"/>
    <property type="project" value="UniProtKB-UniRule"/>
</dbReference>
<dbReference type="SUPFAM" id="SSF52954">
    <property type="entry name" value="Class II aaRS ABD-related"/>
    <property type="match status" value="1"/>
</dbReference>
<comment type="function">
    <text evidence="10">Catalyzes the attachment of proline to tRNA(Pro) in a two-step reaction: proline is first activated by ATP to form Pro-AMP and then transferred to the acceptor end of tRNA(Pro). As ProRS can inadvertently accommodate and process non-cognate amino acids such as alanine and cysteine, to avoid such errors it has two additional distinct editing activities against alanine. One activity is designated as 'pretransfer' editing and involves the tRNA(Pro)-independent hydrolysis of activated Ala-AMP. The other activity is designated 'posttransfer' editing and involves deacylation of mischarged Ala-tRNA(Pro). The misacylated Cys-tRNA(Pro) is not edited by ProRS.</text>
</comment>
<comment type="subunit">
    <text evidence="2 10">Homodimer.</text>
</comment>
<dbReference type="SUPFAM" id="SSF55826">
    <property type="entry name" value="YbaK/ProRS associated domain"/>
    <property type="match status" value="1"/>
</dbReference>
<keyword evidence="7 10" id="KW-0648">Protein biosynthesis</keyword>
<dbReference type="InterPro" id="IPR044140">
    <property type="entry name" value="ProRS_anticodon_short"/>
</dbReference>
<evidence type="ECO:0000313" key="12">
    <source>
        <dbReference type="EMBL" id="HJF17634.1"/>
    </source>
</evidence>
<dbReference type="NCBIfam" id="NF006625">
    <property type="entry name" value="PRK09194.1"/>
    <property type="match status" value="1"/>
</dbReference>
<sequence length="615" mass="67692">MTQALRMSNLFVRTMRNDPADEDIDSAKLLVRAGYLKKEAPGIFTWLPLGLRVLNKLENIIREEMATAGAQEVHLPALLPKEPYEVTHRWEEYGENIFKLKDRHGADYLLAPTHEEMFTLLAKNYYSSYKDLPVVLYQIQTKYRDEARPRAGLIRGREFIMKDAYSFTLDEDGLKQEYVKQRDAYERVYKRVGVKYVIVKSFSGPMGGSASEEFQAPLPIGEDTYALSPAGNTWNVEALSTPTPEPVDFSSTPAASEVEVGQAKSIDKMVEVANAQFAREDGREWAASDILKNVAVTLIHPADSEHKEAWREVVVVGVPGDREVDTKRLEAAFSPCEVEEASEEDLKKHPELVLGFIGPKALGPQARQAADGASDSTVRYFVDAHIARGSAWYTGADKNGVDYVNLVYGRDFEADGVVEALRVREGDMSPDGSGPLSFERGVEIGQVFQLGLKYTNALGFSVLNQNGKTQPVWMGSYGIGVSRTLACIAEFHHDEQGLAWPMSVAPAQVHVVIAGKGDELSAEAEKLVAELSRNGVEVLFDDREKVGAGVKFKDAELIGVPLIAVVGRGFSNDGTIEVRNRHTGESLQVPADQAAETLRKMVVEQLAKLDAAAGE</sequence>
<dbReference type="InterPro" id="IPR002316">
    <property type="entry name" value="Pro-tRNA-ligase_IIa"/>
</dbReference>
<dbReference type="CDD" id="cd00861">
    <property type="entry name" value="ProRS_anticodon_short"/>
    <property type="match status" value="1"/>
</dbReference>
<gene>
    <name evidence="10" type="primary">proS</name>
    <name evidence="12" type="ORF">K8U78_00410</name>
</gene>
<dbReference type="InterPro" id="IPR045864">
    <property type="entry name" value="aa-tRNA-synth_II/BPL/LPL"/>
</dbReference>
<dbReference type="PANTHER" id="PTHR42753">
    <property type="entry name" value="MITOCHONDRIAL RIBOSOME PROTEIN L39/PROLYL-TRNA LIGASE FAMILY MEMBER"/>
    <property type="match status" value="1"/>
</dbReference>
<dbReference type="InterPro" id="IPR036754">
    <property type="entry name" value="YbaK/aa-tRNA-synt-asso_dom_sf"/>
</dbReference>
<evidence type="ECO:0000256" key="3">
    <source>
        <dbReference type="ARBA" id="ARBA00022490"/>
    </source>
</evidence>
<keyword evidence="3 10" id="KW-0963">Cytoplasm</keyword>
<keyword evidence="6 10" id="KW-0067">ATP-binding</keyword>
<evidence type="ECO:0000313" key="13">
    <source>
        <dbReference type="Proteomes" id="UP000715651"/>
    </source>
</evidence>
<protein>
    <recommendedName>
        <fullName evidence="10">Proline--tRNA ligase</fullName>
        <ecNumber evidence="10">6.1.1.15</ecNumber>
    </recommendedName>
    <alternativeName>
        <fullName evidence="10">Prolyl-tRNA synthetase</fullName>
        <shortName evidence="10">ProRS</shortName>
    </alternativeName>
</protein>
<dbReference type="InterPro" id="IPR002314">
    <property type="entry name" value="aa-tRNA-synt_IIb"/>
</dbReference>
<evidence type="ECO:0000256" key="2">
    <source>
        <dbReference type="ARBA" id="ARBA00011738"/>
    </source>
</evidence>
<comment type="subcellular location">
    <subcellularLocation>
        <location evidence="1 10">Cytoplasm</location>
    </subcellularLocation>
</comment>
<dbReference type="PROSITE" id="PS50862">
    <property type="entry name" value="AA_TRNA_LIGASE_II"/>
    <property type="match status" value="1"/>
</dbReference>
<evidence type="ECO:0000259" key="11">
    <source>
        <dbReference type="PROSITE" id="PS50862"/>
    </source>
</evidence>